<feature type="region of interest" description="Disordered" evidence="1">
    <location>
        <begin position="1"/>
        <end position="33"/>
    </location>
</feature>
<sequence>MNGTSARAARRGGSSFGTGPRRGTDPEGGERSAWKGLCGPSGLNLDHSRIPDIQKVVYGTLVPLVVEVEKPMSLSQFTQKCCDVLLPLLERQQELTAHEFKSQWGRLNEFVCPELARRAGLADSGYDRQAKEVRLDLRVPSSSTPSPAPAPPRLAPPAPSHAAVTPNPVPRPAPAVVGTPSPSPGTAVGARPPAVAGPPPGLAVPIPLAATAGGPGVVPFMAAPPAPCGYCQGPHAMKHCADFHGMLQSIYQAGYQHGMAAAQQAQRTLHASPQLAAGPSEGGVH</sequence>
<name>A0A2P6TH62_CHLSO</name>
<dbReference type="EMBL" id="LHPG02000016">
    <property type="protein sequence ID" value="PRW33620.1"/>
    <property type="molecule type" value="Genomic_DNA"/>
</dbReference>
<dbReference type="AlphaFoldDB" id="A0A2P6TH62"/>
<dbReference type="Proteomes" id="UP000239899">
    <property type="component" value="Unassembled WGS sequence"/>
</dbReference>
<feature type="compositionally biased region" description="Pro residues" evidence="1">
    <location>
        <begin position="146"/>
        <end position="159"/>
    </location>
</feature>
<feature type="region of interest" description="Disordered" evidence="1">
    <location>
        <begin position="132"/>
        <end position="190"/>
    </location>
</feature>
<feature type="compositionally biased region" description="Basic and acidic residues" evidence="1">
    <location>
        <begin position="22"/>
        <end position="33"/>
    </location>
</feature>
<protein>
    <submittedName>
        <fullName evidence="2">Uncharacterized protein</fullName>
    </submittedName>
</protein>
<evidence type="ECO:0000256" key="1">
    <source>
        <dbReference type="SAM" id="MobiDB-lite"/>
    </source>
</evidence>
<gene>
    <name evidence="2" type="ORF">C2E21_7631</name>
</gene>
<evidence type="ECO:0000313" key="2">
    <source>
        <dbReference type="EMBL" id="PRW33620.1"/>
    </source>
</evidence>
<organism evidence="2 3">
    <name type="scientific">Chlorella sorokiniana</name>
    <name type="common">Freshwater green alga</name>
    <dbReference type="NCBI Taxonomy" id="3076"/>
    <lineage>
        <taxon>Eukaryota</taxon>
        <taxon>Viridiplantae</taxon>
        <taxon>Chlorophyta</taxon>
        <taxon>core chlorophytes</taxon>
        <taxon>Trebouxiophyceae</taxon>
        <taxon>Chlorellales</taxon>
        <taxon>Chlorellaceae</taxon>
        <taxon>Chlorella clade</taxon>
        <taxon>Chlorella</taxon>
    </lineage>
</organism>
<dbReference type="STRING" id="3076.A0A2P6TH62"/>
<comment type="caution">
    <text evidence="2">The sequence shown here is derived from an EMBL/GenBank/DDBJ whole genome shotgun (WGS) entry which is preliminary data.</text>
</comment>
<accession>A0A2P6TH62</accession>
<keyword evidence="3" id="KW-1185">Reference proteome</keyword>
<reference evidence="2 3" key="1">
    <citation type="journal article" date="2018" name="Plant J.">
        <title>Genome sequences of Chlorella sorokiniana UTEX 1602 and Micractinium conductrix SAG 241.80: implications to maltose excretion by a green alga.</title>
        <authorList>
            <person name="Arriola M.B."/>
            <person name="Velmurugan N."/>
            <person name="Zhang Y."/>
            <person name="Plunkett M.H."/>
            <person name="Hondzo H."/>
            <person name="Barney B.M."/>
        </authorList>
    </citation>
    <scope>NUCLEOTIDE SEQUENCE [LARGE SCALE GENOMIC DNA]</scope>
    <source>
        <strain evidence="3">UTEX 1602</strain>
    </source>
</reference>
<proteinExistence type="predicted"/>
<evidence type="ECO:0000313" key="3">
    <source>
        <dbReference type="Proteomes" id="UP000239899"/>
    </source>
</evidence>